<name>A0A8J3ZUY6_9ACTN</name>
<protein>
    <recommendedName>
        <fullName evidence="3">Ferritin-like domain-containing protein</fullName>
    </recommendedName>
</protein>
<proteinExistence type="predicted"/>
<comment type="caution">
    <text evidence="1">The sequence shown here is derived from an EMBL/GenBank/DDBJ whole genome shotgun (WGS) entry which is preliminary data.</text>
</comment>
<dbReference type="RefSeq" id="WP_203930563.1">
    <property type="nucleotide sequence ID" value="NZ_BOPH01000082.1"/>
</dbReference>
<accession>A0A8J3ZUY6</accession>
<gene>
    <name evidence="1" type="ORF">Voc01_055840</name>
</gene>
<dbReference type="Proteomes" id="UP000635606">
    <property type="component" value="Unassembled WGS sequence"/>
</dbReference>
<organism evidence="1 2">
    <name type="scientific">Virgisporangium ochraceum</name>
    <dbReference type="NCBI Taxonomy" id="65505"/>
    <lineage>
        <taxon>Bacteria</taxon>
        <taxon>Bacillati</taxon>
        <taxon>Actinomycetota</taxon>
        <taxon>Actinomycetes</taxon>
        <taxon>Micromonosporales</taxon>
        <taxon>Micromonosporaceae</taxon>
        <taxon>Virgisporangium</taxon>
    </lineage>
</organism>
<evidence type="ECO:0000313" key="1">
    <source>
        <dbReference type="EMBL" id="GIJ70667.1"/>
    </source>
</evidence>
<dbReference type="EMBL" id="BOPH01000082">
    <property type="protein sequence ID" value="GIJ70667.1"/>
    <property type="molecule type" value="Genomic_DNA"/>
</dbReference>
<reference evidence="1" key="1">
    <citation type="submission" date="2021-01" db="EMBL/GenBank/DDBJ databases">
        <title>Whole genome shotgun sequence of Virgisporangium ochraceum NBRC 16418.</title>
        <authorList>
            <person name="Komaki H."/>
            <person name="Tamura T."/>
        </authorList>
    </citation>
    <scope>NUCLEOTIDE SEQUENCE</scope>
    <source>
        <strain evidence="1">NBRC 16418</strain>
    </source>
</reference>
<dbReference type="SUPFAM" id="SSF47240">
    <property type="entry name" value="Ferritin-like"/>
    <property type="match status" value="1"/>
</dbReference>
<evidence type="ECO:0008006" key="3">
    <source>
        <dbReference type="Google" id="ProtNLM"/>
    </source>
</evidence>
<dbReference type="AlphaFoldDB" id="A0A8J3ZUY6"/>
<dbReference type="InterPro" id="IPR009078">
    <property type="entry name" value="Ferritin-like_SF"/>
</dbReference>
<dbReference type="InterPro" id="IPR012348">
    <property type="entry name" value="RNR-like"/>
</dbReference>
<evidence type="ECO:0000313" key="2">
    <source>
        <dbReference type="Proteomes" id="UP000635606"/>
    </source>
</evidence>
<sequence length="398" mass="43932">MTDARLDLEGLGLDGGAHLLLRRALGTLAPGARLAVYGRAPALAVHLGAWCRAEGHRMESPAPGCNEPPVGVVVRGNRDEGRWLGAHRAGAPDDIVRRPPARWGLAPRGALVEAGGPEPHFDLDDRDLLWADVAPRLYSHAAARQWDPATAVPWDDPFQLPDEVEAAVVQVMTYLTENEQAALIVPARFLGRIHPHFREVVQLLAVQVADEARHMEIFTRRALLRGTEMGTSSVGGRASLFALVGETEFALATFLLSVLGEGSFVNLLAFLERYAPDPVTRRVAWLAMQDERRHVLFGVAHLEQHARAEPKLRDRLRSAMERRHDALRDTAGLNADVFDALVMLAGGGWSPRQIGSGYARVRQLEYDMDQGRRRRLERLGFPADEAQALSALHTRNFM</sequence>
<keyword evidence="2" id="KW-1185">Reference proteome</keyword>
<dbReference type="Gene3D" id="1.10.620.20">
    <property type="entry name" value="Ribonucleotide Reductase, subunit A"/>
    <property type="match status" value="1"/>
</dbReference>
<dbReference type="GO" id="GO:0016491">
    <property type="term" value="F:oxidoreductase activity"/>
    <property type="evidence" value="ECO:0007669"/>
    <property type="project" value="InterPro"/>
</dbReference>